<dbReference type="GO" id="GO:0000725">
    <property type="term" value="P:recombinational repair"/>
    <property type="evidence" value="ECO:0007669"/>
    <property type="project" value="TreeGrafter"/>
</dbReference>
<comment type="caution">
    <text evidence="7">The sequence shown here is derived from an EMBL/GenBank/DDBJ whole genome shotgun (WGS) entry which is preliminary data.</text>
</comment>
<name>A0A9X3KGR7_9HYPH</name>
<dbReference type="RefSeq" id="WP_269832204.1">
    <property type="nucleotide sequence ID" value="NZ_JAPZLT010000011.1"/>
</dbReference>
<feature type="domain" description="UvrD-like helicase ATP-binding" evidence="6">
    <location>
        <begin position="21"/>
        <end position="320"/>
    </location>
</feature>
<dbReference type="InterPro" id="IPR014016">
    <property type="entry name" value="UvrD-like_ATP-bd"/>
</dbReference>
<evidence type="ECO:0000313" key="7">
    <source>
        <dbReference type="EMBL" id="MCZ7911418.1"/>
    </source>
</evidence>
<dbReference type="PANTHER" id="PTHR11070">
    <property type="entry name" value="UVRD / RECB / PCRA DNA HELICASE FAMILY MEMBER"/>
    <property type="match status" value="1"/>
</dbReference>
<organism evidence="7 8">
    <name type="scientific">Agrobacterium leguminum</name>
    <dbReference type="NCBI Taxonomy" id="2792015"/>
    <lineage>
        <taxon>Bacteria</taxon>
        <taxon>Pseudomonadati</taxon>
        <taxon>Pseudomonadota</taxon>
        <taxon>Alphaproteobacteria</taxon>
        <taxon>Hyphomicrobiales</taxon>
        <taxon>Rhizobiaceae</taxon>
        <taxon>Rhizobium/Agrobacterium group</taxon>
        <taxon>Agrobacterium</taxon>
    </lineage>
</organism>
<protein>
    <submittedName>
        <fullName evidence="7">UvrD-helicase domain-containing protein</fullName>
    </submittedName>
</protein>
<dbReference type="InterPro" id="IPR027417">
    <property type="entry name" value="P-loop_NTPase"/>
</dbReference>
<dbReference type="GO" id="GO:0005524">
    <property type="term" value="F:ATP binding"/>
    <property type="evidence" value="ECO:0007669"/>
    <property type="project" value="UniProtKB-UniRule"/>
</dbReference>
<keyword evidence="2 5" id="KW-0378">Hydrolase</keyword>
<dbReference type="GO" id="GO:0043138">
    <property type="term" value="F:3'-5' DNA helicase activity"/>
    <property type="evidence" value="ECO:0007669"/>
    <property type="project" value="TreeGrafter"/>
</dbReference>
<dbReference type="GO" id="GO:0009338">
    <property type="term" value="C:exodeoxyribonuclease V complex"/>
    <property type="evidence" value="ECO:0007669"/>
    <property type="project" value="TreeGrafter"/>
</dbReference>
<dbReference type="GO" id="GO:0016787">
    <property type="term" value="F:hydrolase activity"/>
    <property type="evidence" value="ECO:0007669"/>
    <property type="project" value="UniProtKB-UniRule"/>
</dbReference>
<evidence type="ECO:0000256" key="1">
    <source>
        <dbReference type="ARBA" id="ARBA00022741"/>
    </source>
</evidence>
<evidence type="ECO:0000256" key="5">
    <source>
        <dbReference type="PROSITE-ProRule" id="PRU00560"/>
    </source>
</evidence>
<feature type="binding site" evidence="5">
    <location>
        <begin position="42"/>
        <end position="49"/>
    </location>
    <ligand>
        <name>ATP</name>
        <dbReference type="ChEBI" id="CHEBI:30616"/>
    </ligand>
</feature>
<gene>
    <name evidence="7" type="ORF">O9X94_19005</name>
</gene>
<dbReference type="GO" id="GO:0005829">
    <property type="term" value="C:cytosol"/>
    <property type="evidence" value="ECO:0007669"/>
    <property type="project" value="TreeGrafter"/>
</dbReference>
<dbReference type="PROSITE" id="PS51198">
    <property type="entry name" value="UVRD_HELICASE_ATP_BIND"/>
    <property type="match status" value="1"/>
</dbReference>
<evidence type="ECO:0000256" key="3">
    <source>
        <dbReference type="ARBA" id="ARBA00022806"/>
    </source>
</evidence>
<keyword evidence="3 5" id="KW-0347">Helicase</keyword>
<evidence type="ECO:0000256" key="2">
    <source>
        <dbReference type="ARBA" id="ARBA00022801"/>
    </source>
</evidence>
<evidence type="ECO:0000259" key="6">
    <source>
        <dbReference type="PROSITE" id="PS51198"/>
    </source>
</evidence>
<evidence type="ECO:0000313" key="8">
    <source>
        <dbReference type="Proteomes" id="UP001151309"/>
    </source>
</evidence>
<keyword evidence="1 5" id="KW-0547">Nucleotide-binding</keyword>
<dbReference type="SUPFAM" id="SSF52540">
    <property type="entry name" value="P-loop containing nucleoside triphosphate hydrolases"/>
    <property type="match status" value="1"/>
</dbReference>
<sequence length="635" mass="69823">MITIVDNDIDELLTVLNPNRATPFVLDASRRQAMCGDGDVQACPGSGKTTLVGLKLLCLIRKWTAPRQGICVLTHTNVARDEIVKCLSAHPSGFALQSYPHFIGTIQEFINTYIAMPSLRSKGLTVTQIDDDHCLTRLERMISVGARAYLANRHASLSDLRYRWEDGNLVLKTPAFAGPSPSPSYANLLSIKSRLQAEGAFFYSEMYAYAHEALSSNAGLTASLRQRFPVVLIDEMQDVQKFQDDLLNSIFDHQSVHYQRFGDPDQSIFDGVGGEQPNTTYNTAEMQPISESHRYCPAIAGQLRGLSSRKLPLDTSCQASEGDPGSAIILFSDATLDQVLGRFAEIVEELPEDRRRTVKAVGGVAENNGEAAAPLNIGSYWPGFQRNLQRQSPRPKSMCQAVRQSIAIGTSGPGLSLILDAVVIAFRLANVRFRNRAGIEKSPSRAGLSDHLRSLNIYSPLRREIAQWMLGADPVEDEWDLRMGALRELLHLPDNNADLNSFLAFDASAAEGVEDAVSQANTFVSPGGVEVELATIHSVKGETHDATLVLETKYRRLFDLKEMLPHIIDQARPAPVFDPAHPLTNVSIKAAFMKKAFVASSRPRHLLCLAMGRDRMTDAQRQSLTAAAWTIIDLG</sequence>
<dbReference type="Proteomes" id="UP001151309">
    <property type="component" value="Unassembled WGS sequence"/>
</dbReference>
<dbReference type="GO" id="GO:0003677">
    <property type="term" value="F:DNA binding"/>
    <property type="evidence" value="ECO:0007669"/>
    <property type="project" value="InterPro"/>
</dbReference>
<dbReference type="EMBL" id="JAPZLT010000011">
    <property type="protein sequence ID" value="MCZ7911418.1"/>
    <property type="molecule type" value="Genomic_DNA"/>
</dbReference>
<dbReference type="Pfam" id="PF00580">
    <property type="entry name" value="UvrD-helicase"/>
    <property type="match status" value="1"/>
</dbReference>
<evidence type="ECO:0000256" key="4">
    <source>
        <dbReference type="ARBA" id="ARBA00022840"/>
    </source>
</evidence>
<dbReference type="Gene3D" id="3.40.50.300">
    <property type="entry name" value="P-loop containing nucleotide triphosphate hydrolases"/>
    <property type="match status" value="1"/>
</dbReference>
<reference evidence="7" key="1">
    <citation type="submission" date="2022-12" db="EMBL/GenBank/DDBJ databases">
        <title>Draft genome sequences of 22 rhizogenic Agrobacterium biovar 1 strains, the causative agent of hairy root disease.</title>
        <authorList>
            <person name="Kim N."/>
            <person name="Vargas P."/>
            <person name="Rediers H."/>
        </authorList>
    </citation>
    <scope>NUCLEOTIDE SEQUENCE</scope>
    <source>
        <strain evidence="7">ST07.17.026</strain>
    </source>
</reference>
<dbReference type="AlphaFoldDB" id="A0A9X3KGR7"/>
<dbReference type="InterPro" id="IPR000212">
    <property type="entry name" value="DNA_helicase_UvrD/REP"/>
</dbReference>
<proteinExistence type="predicted"/>
<keyword evidence="8" id="KW-1185">Reference proteome</keyword>
<accession>A0A9X3KGR7</accession>
<keyword evidence="4 5" id="KW-0067">ATP-binding</keyword>
<dbReference type="PANTHER" id="PTHR11070:SF23">
    <property type="entry name" value="RECBCD ENZYME SUBUNIT RECB"/>
    <property type="match status" value="1"/>
</dbReference>